<dbReference type="AlphaFoldDB" id="A0A512NBQ4"/>
<dbReference type="EMBL" id="BKAJ01000065">
    <property type="protein sequence ID" value="GEP56369.1"/>
    <property type="molecule type" value="Genomic_DNA"/>
</dbReference>
<protein>
    <recommendedName>
        <fullName evidence="1">Methyltransferase FkbM domain-containing protein</fullName>
    </recommendedName>
</protein>
<evidence type="ECO:0000259" key="1">
    <source>
        <dbReference type="Pfam" id="PF05050"/>
    </source>
</evidence>
<dbReference type="Pfam" id="PF05050">
    <property type="entry name" value="Methyltransf_21"/>
    <property type="match status" value="1"/>
</dbReference>
<evidence type="ECO:0000313" key="3">
    <source>
        <dbReference type="Proteomes" id="UP000321058"/>
    </source>
</evidence>
<name>A0A512NBQ4_9HYPH</name>
<dbReference type="NCBIfam" id="TIGR01444">
    <property type="entry name" value="fkbM_fam"/>
    <property type="match status" value="1"/>
</dbReference>
<dbReference type="PANTHER" id="PTHR34203">
    <property type="entry name" value="METHYLTRANSFERASE, FKBM FAMILY PROTEIN"/>
    <property type="match status" value="1"/>
</dbReference>
<feature type="domain" description="Methyltransferase FkbM" evidence="1">
    <location>
        <begin position="68"/>
        <end position="206"/>
    </location>
</feature>
<dbReference type="InterPro" id="IPR052514">
    <property type="entry name" value="SAM-dependent_MTase"/>
</dbReference>
<dbReference type="InterPro" id="IPR029063">
    <property type="entry name" value="SAM-dependent_MTases_sf"/>
</dbReference>
<evidence type="ECO:0000313" key="2">
    <source>
        <dbReference type="EMBL" id="GEP56369.1"/>
    </source>
</evidence>
<dbReference type="SUPFAM" id="SSF53335">
    <property type="entry name" value="S-adenosyl-L-methionine-dependent methyltransferases"/>
    <property type="match status" value="1"/>
</dbReference>
<gene>
    <name evidence="2" type="ORF">RSO01_35350</name>
</gene>
<dbReference type="Gene3D" id="3.40.50.150">
    <property type="entry name" value="Vaccinia Virus protein VP39"/>
    <property type="match status" value="1"/>
</dbReference>
<accession>A0A512NBQ4</accession>
<dbReference type="OrthoDB" id="9814604at2"/>
<dbReference type="RefSeq" id="WP_147150439.1">
    <property type="nucleotide sequence ID" value="NZ_BKAJ01000065.1"/>
</dbReference>
<sequence>MSMTARAEGSTTGGRTGGGVYREARQALRSLCPQALLNWREARFYGRYGEVELHLLEFLCRPDRDAIDVGANDGSYVHYLRRHARRVIAFEPMPSLADALRAKFRTGVDIQSIALSDRAGTVELHMPVVDGVTVTGCSTVSPTASATYPDHRAIEVPMATLDGVYEGNVGFIKIDVEGHEQAVLDGAIQTIRRCRPRLLVEVDERLSPGGLVRAKAYFRDLDYRGYFVQAGHIEPIGLFSAAALQNPDNLPDLTAPLQQRQRFGRYIYNFIFLPRDEPIETLRQMSKRLSEL</sequence>
<proteinExistence type="predicted"/>
<dbReference type="PANTHER" id="PTHR34203:SF15">
    <property type="entry name" value="SLL1173 PROTEIN"/>
    <property type="match status" value="1"/>
</dbReference>
<dbReference type="Proteomes" id="UP000321058">
    <property type="component" value="Unassembled WGS sequence"/>
</dbReference>
<comment type="caution">
    <text evidence="2">The sequence shown here is derived from an EMBL/GenBank/DDBJ whole genome shotgun (WGS) entry which is preliminary data.</text>
</comment>
<organism evidence="2 3">
    <name type="scientific">Reyranella soli</name>
    <dbReference type="NCBI Taxonomy" id="1230389"/>
    <lineage>
        <taxon>Bacteria</taxon>
        <taxon>Pseudomonadati</taxon>
        <taxon>Pseudomonadota</taxon>
        <taxon>Alphaproteobacteria</taxon>
        <taxon>Hyphomicrobiales</taxon>
        <taxon>Reyranellaceae</taxon>
        <taxon>Reyranella</taxon>
    </lineage>
</organism>
<keyword evidence="3" id="KW-1185">Reference proteome</keyword>
<reference evidence="2 3" key="1">
    <citation type="submission" date="2019-07" db="EMBL/GenBank/DDBJ databases">
        <title>Whole genome shotgun sequence of Reyranella soli NBRC 108950.</title>
        <authorList>
            <person name="Hosoyama A."/>
            <person name="Uohara A."/>
            <person name="Ohji S."/>
            <person name="Ichikawa N."/>
        </authorList>
    </citation>
    <scope>NUCLEOTIDE SEQUENCE [LARGE SCALE GENOMIC DNA]</scope>
    <source>
        <strain evidence="2 3">NBRC 108950</strain>
    </source>
</reference>
<dbReference type="InterPro" id="IPR006342">
    <property type="entry name" value="FkbM_mtfrase"/>
</dbReference>